<organism evidence="2 3">
    <name type="scientific">Corynebacterium mustelae</name>
    <dbReference type="NCBI Taxonomy" id="571915"/>
    <lineage>
        <taxon>Bacteria</taxon>
        <taxon>Bacillati</taxon>
        <taxon>Actinomycetota</taxon>
        <taxon>Actinomycetes</taxon>
        <taxon>Mycobacteriales</taxon>
        <taxon>Corynebacteriaceae</taxon>
        <taxon>Corynebacterium</taxon>
    </lineage>
</organism>
<dbReference type="Proteomes" id="UP000035199">
    <property type="component" value="Chromosome"/>
</dbReference>
<dbReference type="RefSeq" id="WP_047261308.1">
    <property type="nucleotide sequence ID" value="NZ_CP011542.1"/>
</dbReference>
<dbReference type="KEGG" id="cmv:CMUST_03310"/>
<dbReference type="STRING" id="571915.CMUST_03310"/>
<feature type="coiled-coil region" evidence="1">
    <location>
        <begin position="190"/>
        <end position="221"/>
    </location>
</feature>
<evidence type="ECO:0000256" key="1">
    <source>
        <dbReference type="SAM" id="Coils"/>
    </source>
</evidence>
<dbReference type="AlphaFoldDB" id="A0A0G3GUZ5"/>
<accession>A0A0G3GUZ5</accession>
<protein>
    <recommendedName>
        <fullName evidence="4">Primosomal protein</fullName>
    </recommendedName>
</protein>
<gene>
    <name evidence="2" type="ORF">CMUST_03310</name>
</gene>
<evidence type="ECO:0000313" key="3">
    <source>
        <dbReference type="Proteomes" id="UP000035199"/>
    </source>
</evidence>
<proteinExistence type="predicted"/>
<name>A0A0G3GUZ5_9CORY</name>
<dbReference type="EMBL" id="CP011542">
    <property type="protein sequence ID" value="AKK05006.1"/>
    <property type="molecule type" value="Genomic_DNA"/>
</dbReference>
<dbReference type="PATRIC" id="fig|571915.4.peg.701"/>
<dbReference type="OrthoDB" id="3350465at2"/>
<keyword evidence="1" id="KW-0175">Coiled coil</keyword>
<reference evidence="2 3" key="1">
    <citation type="journal article" date="2015" name="Genome Announc.">
        <title>Complete Genome Sequence of the Type Strain Corynebacterium mustelae DSM 45274, Isolated from Various Tissues of a Male Ferret with Lethal Sepsis.</title>
        <authorList>
            <person name="Ruckert C."/>
            <person name="Eimer J."/>
            <person name="Winkler A."/>
            <person name="Tauch A."/>
        </authorList>
    </citation>
    <scope>NUCLEOTIDE SEQUENCE [LARGE SCALE GENOMIC DNA]</scope>
    <source>
        <strain evidence="2 3">DSM 45274</strain>
    </source>
</reference>
<reference evidence="3" key="2">
    <citation type="submission" date="2015-05" db="EMBL/GenBank/DDBJ databases">
        <title>Complete genome sequence of Corynebacterium mustelae DSM 45274, isolated from various tissues of a male ferret with lethal sepsis.</title>
        <authorList>
            <person name="Ruckert C."/>
            <person name="Albersmeier A."/>
            <person name="Winkler A."/>
            <person name="Tauch A."/>
        </authorList>
    </citation>
    <scope>NUCLEOTIDE SEQUENCE [LARGE SCALE GENOMIC DNA]</scope>
    <source>
        <strain evidence="3">DSM 45274</strain>
    </source>
</reference>
<evidence type="ECO:0000313" key="2">
    <source>
        <dbReference type="EMBL" id="AKK05006.1"/>
    </source>
</evidence>
<evidence type="ECO:0008006" key="4">
    <source>
        <dbReference type="Google" id="ProtNLM"/>
    </source>
</evidence>
<sequence length="409" mass="45395">MANKGIVPVKLSLTDGDFYTLWAPSWREHGAEWQAFLGANDEIFVFNSPAELLVFLESDTKHDLLNHPKWGAFANESVLRAVPNKKNTFDLIGVPALLADRPSHENVSAVARCFRIARSLGDISDAIPVQSFFSSHSILGNVERGSEHFAGQVGMSEWTAIGRVIVSNWDAVIDELDTTITKTDVDSSKISAAEASIAAAEEAAERARVEEEQRKKEEAAKIDPYDTTVWAQAGIDPIKISIDGRTVYTLRTYVQAKPVFLGKYGEIFTFSSSKALVRWLVEHDDHDLAEVSTWEEIKSAANAGELEVSVHKDNVYSFSGIARGIEKGPEHVDTDQLLRSYELLADAADWAADDSLNSYFLANPRIQDYLAYLTGSSRNAGYTPTPPFDEHVAGWKQMEEMLTKRFSKF</sequence>
<keyword evidence="3" id="KW-1185">Reference proteome</keyword>